<accession>A0A7S4IPJ9</accession>
<evidence type="ECO:0008006" key="4">
    <source>
        <dbReference type="Google" id="ProtNLM"/>
    </source>
</evidence>
<dbReference type="AlphaFoldDB" id="A0A7S4IPJ9"/>
<protein>
    <recommendedName>
        <fullName evidence="4">VWFD domain-containing protein</fullName>
    </recommendedName>
</protein>
<dbReference type="EMBL" id="HBKQ01020281">
    <property type="protein sequence ID" value="CAE2235672.1"/>
    <property type="molecule type" value="Transcribed_RNA"/>
</dbReference>
<feature type="compositionally biased region" description="Low complexity" evidence="1">
    <location>
        <begin position="161"/>
        <end position="171"/>
    </location>
</feature>
<proteinExistence type="predicted"/>
<feature type="chain" id="PRO_5030760118" description="VWFD domain-containing protein" evidence="2">
    <location>
        <begin position="22"/>
        <end position="434"/>
    </location>
</feature>
<evidence type="ECO:0000256" key="2">
    <source>
        <dbReference type="SAM" id="SignalP"/>
    </source>
</evidence>
<name>A0A7S4IPJ9_9STRA</name>
<feature type="region of interest" description="Disordered" evidence="1">
    <location>
        <begin position="161"/>
        <end position="184"/>
    </location>
</feature>
<keyword evidence="2" id="KW-0732">Signal</keyword>
<reference evidence="3" key="1">
    <citation type="submission" date="2021-01" db="EMBL/GenBank/DDBJ databases">
        <authorList>
            <person name="Corre E."/>
            <person name="Pelletier E."/>
            <person name="Niang G."/>
            <person name="Scheremetjew M."/>
            <person name="Finn R."/>
            <person name="Kale V."/>
            <person name="Holt S."/>
            <person name="Cochrane G."/>
            <person name="Meng A."/>
            <person name="Brown T."/>
            <person name="Cohen L."/>
        </authorList>
    </citation>
    <scope>NUCLEOTIDE SEQUENCE</scope>
    <source>
        <strain evidence="3">Isolate 1302-5</strain>
    </source>
</reference>
<gene>
    <name evidence="3" type="ORF">OAUR00152_LOCUS13725</name>
</gene>
<evidence type="ECO:0000256" key="1">
    <source>
        <dbReference type="SAM" id="MobiDB-lite"/>
    </source>
</evidence>
<feature type="signal peptide" evidence="2">
    <location>
        <begin position="1"/>
        <end position="21"/>
    </location>
</feature>
<organism evidence="3">
    <name type="scientific">Odontella aurita</name>
    <dbReference type="NCBI Taxonomy" id="265563"/>
    <lineage>
        <taxon>Eukaryota</taxon>
        <taxon>Sar</taxon>
        <taxon>Stramenopiles</taxon>
        <taxon>Ochrophyta</taxon>
        <taxon>Bacillariophyta</taxon>
        <taxon>Mediophyceae</taxon>
        <taxon>Biddulphiophycidae</taxon>
        <taxon>Eupodiscales</taxon>
        <taxon>Odontellaceae</taxon>
        <taxon>Odontella</taxon>
    </lineage>
</organism>
<evidence type="ECO:0000313" key="3">
    <source>
        <dbReference type="EMBL" id="CAE2235672.1"/>
    </source>
</evidence>
<sequence length="434" mass="47171">MKVSSSTILALMATGLSLASGQTCNPAVSETRTISYTSSGGALTFNFGDLPDAASNVKIYALFQADMGSSSSSSEYATVKIGSKSLFDLGRGTGSIYTSNSNCIRDYKTKTMSASEFNANHDTVTIVVDPTYSVGTFCGDDKGTVTVSYTRVCPTTPAPVATTPAPVASPTRNENGGTGGDPHFTTWNNKEHFEYHGQCDLTLVKDADFAAGLGLDIQIRTKIVRYWSYIKNVAIKIGNDILEIEGSADADDADAHYWINYEQQGDLDTGFAGFPVMQKLPSSYKRQYIIDLSSKYPGASIVVQLYKEFVRVKFNGDQSVFGNTVGLLGDYKTGELLARDGSTELTDFAEFGDEWQVLPSEPKIFHEVAHPQFPELCIKPEDPRGERKRRLAESTISIEQAEAACAMLNKDLLTIKDCVYDILATQDLDMVGAF</sequence>